<sequence>MPKLLPPDPARMDAHQKRVHDAIASGPRGRVRGPLAVWLHRPGLAEHAQALGRYCRYDSSLPPRLSELAILVMASHWKSSYEWWAHYPIAVKAGVPEAALNQIRHGEIPVFAEADETLVYRFMTELLETRQVPDELYDQALAALGRDCVIDLVGLAGYYTLISMTLNVFDIQVPDGEPPVVFGEN</sequence>
<dbReference type="OrthoDB" id="5987308at2"/>
<proteinExistence type="predicted"/>
<reference evidence="1 2" key="1">
    <citation type="submission" date="2019-03" db="EMBL/GenBank/DDBJ databases">
        <title>Genomic Encyclopedia of Type Strains, Phase IV (KMG-IV): sequencing the most valuable type-strain genomes for metagenomic binning, comparative biology and taxonomic classification.</title>
        <authorList>
            <person name="Goeker M."/>
        </authorList>
    </citation>
    <scope>NUCLEOTIDE SEQUENCE [LARGE SCALE GENOMIC DNA]</scope>
    <source>
        <strain evidence="1 2">DSM 100048</strain>
    </source>
</reference>
<organism evidence="1 2">
    <name type="scientific">Paracandidimonas soli</name>
    <dbReference type="NCBI Taxonomy" id="1917182"/>
    <lineage>
        <taxon>Bacteria</taxon>
        <taxon>Pseudomonadati</taxon>
        <taxon>Pseudomonadota</taxon>
        <taxon>Betaproteobacteria</taxon>
        <taxon>Burkholderiales</taxon>
        <taxon>Alcaligenaceae</taxon>
        <taxon>Paracandidimonas</taxon>
    </lineage>
</organism>
<protein>
    <submittedName>
        <fullName evidence="1">4-carboxymuconolactone decarboxylase</fullName>
    </submittedName>
</protein>
<gene>
    <name evidence="1" type="ORF">EV686_10934</name>
</gene>
<keyword evidence="2" id="KW-1185">Reference proteome</keyword>
<evidence type="ECO:0000313" key="2">
    <source>
        <dbReference type="Proteomes" id="UP000294692"/>
    </source>
</evidence>
<dbReference type="PANTHER" id="PTHR34846:SF11">
    <property type="entry name" value="4-CARBOXYMUCONOLACTONE DECARBOXYLASE FAMILY PROTEIN (AFU_ORTHOLOGUE AFUA_6G11590)"/>
    <property type="match status" value="1"/>
</dbReference>
<dbReference type="InterPro" id="IPR029032">
    <property type="entry name" value="AhpD-like"/>
</dbReference>
<name>A0A4R3UUY4_9BURK</name>
<evidence type="ECO:0000313" key="1">
    <source>
        <dbReference type="EMBL" id="TCU94483.1"/>
    </source>
</evidence>
<dbReference type="SUPFAM" id="SSF69118">
    <property type="entry name" value="AhpD-like"/>
    <property type="match status" value="1"/>
</dbReference>
<dbReference type="Gene3D" id="1.20.1290.10">
    <property type="entry name" value="AhpD-like"/>
    <property type="match status" value="1"/>
</dbReference>
<dbReference type="RefSeq" id="WP_132477780.1">
    <property type="nucleotide sequence ID" value="NZ_JBHRVM010000001.1"/>
</dbReference>
<dbReference type="AlphaFoldDB" id="A0A4R3UUY4"/>
<comment type="caution">
    <text evidence="1">The sequence shown here is derived from an EMBL/GenBank/DDBJ whole genome shotgun (WGS) entry which is preliminary data.</text>
</comment>
<dbReference type="PANTHER" id="PTHR34846">
    <property type="entry name" value="4-CARBOXYMUCONOLACTONE DECARBOXYLASE FAMILY PROTEIN (AFU_ORTHOLOGUE AFUA_6G11590)"/>
    <property type="match status" value="1"/>
</dbReference>
<accession>A0A4R3UUY4</accession>
<dbReference type="EMBL" id="SMBX01000009">
    <property type="protein sequence ID" value="TCU94483.1"/>
    <property type="molecule type" value="Genomic_DNA"/>
</dbReference>
<dbReference type="Proteomes" id="UP000294692">
    <property type="component" value="Unassembled WGS sequence"/>
</dbReference>